<dbReference type="RefSeq" id="WP_311668906.1">
    <property type="nucleotide sequence ID" value="NZ_JAVREO010000013.1"/>
</dbReference>
<reference evidence="3" key="1">
    <citation type="submission" date="2023-07" db="EMBL/GenBank/DDBJ databases">
        <title>30 novel species of actinomycetes from the DSMZ collection.</title>
        <authorList>
            <person name="Nouioui I."/>
        </authorList>
    </citation>
    <scope>NUCLEOTIDE SEQUENCE [LARGE SCALE GENOMIC DNA]</scope>
    <source>
        <strain evidence="3">DSM 44915</strain>
    </source>
</reference>
<sequence>MTAVNLALGTMLFGIKVPEETSFALLDQFVDAGGVWLDTADCYSFWADDSGHGGASERLLGRWLASRPGVRDRVRISTKVGAEPMDDGEWPANRQGLSGAAIATAVQGSLRRLGTDHLDLYWAHMEDRSVDLAETAEALAKLAADGTVGRLGASNHPLWRVERARGIARSHGWAEYTALQLRHSYFRPRPGIAVPGQNHRFGWATDETLDYVHSDPELTLWAYTTLLYGHYARPDRDPGEAYQHVGNERRAAALGQVADELGVTPNQVVLAWLTGGEPAVTPIVGVSRPEQLTEAIAGVTLELPAEHRALLDAAG</sequence>
<accession>A0ABU2JV22</accession>
<dbReference type="Pfam" id="PF00248">
    <property type="entry name" value="Aldo_ket_red"/>
    <property type="match status" value="1"/>
</dbReference>
<dbReference type="PANTHER" id="PTHR43364">
    <property type="entry name" value="NADH-SPECIFIC METHYLGLYOXAL REDUCTASE-RELATED"/>
    <property type="match status" value="1"/>
</dbReference>
<keyword evidence="3" id="KW-1185">Reference proteome</keyword>
<comment type="caution">
    <text evidence="2">The sequence shown here is derived from an EMBL/GenBank/DDBJ whole genome shotgun (WGS) entry which is preliminary data.</text>
</comment>
<protein>
    <submittedName>
        <fullName evidence="2">Aldo/keto reductase</fullName>
    </submittedName>
</protein>
<evidence type="ECO:0000313" key="2">
    <source>
        <dbReference type="EMBL" id="MDT0268817.1"/>
    </source>
</evidence>
<gene>
    <name evidence="2" type="ORF">RM844_21245</name>
</gene>
<dbReference type="InterPro" id="IPR036812">
    <property type="entry name" value="NAD(P)_OxRdtase_dom_sf"/>
</dbReference>
<evidence type="ECO:0000259" key="1">
    <source>
        <dbReference type="Pfam" id="PF00248"/>
    </source>
</evidence>
<dbReference type="SUPFAM" id="SSF51430">
    <property type="entry name" value="NAD(P)-linked oxidoreductase"/>
    <property type="match status" value="1"/>
</dbReference>
<organism evidence="2 3">
    <name type="scientific">Streptomyces chisholmiae</name>
    <dbReference type="NCBI Taxonomy" id="3075540"/>
    <lineage>
        <taxon>Bacteria</taxon>
        <taxon>Bacillati</taxon>
        <taxon>Actinomycetota</taxon>
        <taxon>Actinomycetes</taxon>
        <taxon>Kitasatosporales</taxon>
        <taxon>Streptomycetaceae</taxon>
        <taxon>Streptomyces</taxon>
    </lineage>
</organism>
<dbReference type="PANTHER" id="PTHR43364:SF6">
    <property type="entry name" value="OXIDOREDUCTASE-RELATED"/>
    <property type="match status" value="1"/>
</dbReference>
<feature type="domain" description="NADP-dependent oxidoreductase" evidence="1">
    <location>
        <begin position="6"/>
        <end position="313"/>
    </location>
</feature>
<dbReference type="InterPro" id="IPR050523">
    <property type="entry name" value="AKR_Detox_Biosynth"/>
</dbReference>
<dbReference type="Gene3D" id="3.20.20.100">
    <property type="entry name" value="NADP-dependent oxidoreductase domain"/>
    <property type="match status" value="1"/>
</dbReference>
<name>A0ABU2JV22_9ACTN</name>
<dbReference type="Proteomes" id="UP001183410">
    <property type="component" value="Unassembled WGS sequence"/>
</dbReference>
<dbReference type="EMBL" id="JAVREO010000013">
    <property type="protein sequence ID" value="MDT0268817.1"/>
    <property type="molecule type" value="Genomic_DNA"/>
</dbReference>
<proteinExistence type="predicted"/>
<dbReference type="InterPro" id="IPR023210">
    <property type="entry name" value="NADP_OxRdtase_dom"/>
</dbReference>
<evidence type="ECO:0000313" key="3">
    <source>
        <dbReference type="Proteomes" id="UP001183410"/>
    </source>
</evidence>